<feature type="compositionally biased region" description="Polar residues" evidence="1">
    <location>
        <begin position="101"/>
        <end position="110"/>
    </location>
</feature>
<feature type="region of interest" description="Disordered" evidence="1">
    <location>
        <begin position="101"/>
        <end position="131"/>
    </location>
</feature>
<evidence type="ECO:0000313" key="2">
    <source>
        <dbReference type="EMBL" id="GFR01136.1"/>
    </source>
</evidence>
<protein>
    <submittedName>
        <fullName evidence="2">Uncharacterized protein</fullName>
    </submittedName>
</protein>
<organism evidence="2 3">
    <name type="scientific">Trichonephila clavata</name>
    <name type="common">Joro spider</name>
    <name type="synonym">Nephila clavata</name>
    <dbReference type="NCBI Taxonomy" id="2740835"/>
    <lineage>
        <taxon>Eukaryota</taxon>
        <taxon>Metazoa</taxon>
        <taxon>Ecdysozoa</taxon>
        <taxon>Arthropoda</taxon>
        <taxon>Chelicerata</taxon>
        <taxon>Arachnida</taxon>
        <taxon>Araneae</taxon>
        <taxon>Araneomorphae</taxon>
        <taxon>Entelegynae</taxon>
        <taxon>Araneoidea</taxon>
        <taxon>Nephilidae</taxon>
        <taxon>Trichonephila</taxon>
    </lineage>
</organism>
<feature type="compositionally biased region" description="Basic residues" evidence="1">
    <location>
        <begin position="120"/>
        <end position="131"/>
    </location>
</feature>
<keyword evidence="3" id="KW-1185">Reference proteome</keyword>
<sequence length="131" mass="14999">MFAAEVHNNFRTDIKTVPTTWNEGYQSTSKNLNREVTYKFLHRQERHVITTMNFHTSCCTEQMAGAMFCDDVTVAFLSIILIHDELAPNMKNKFQSESFATNDLHQSSPSFDIAGTDAARRKKTATKSFKR</sequence>
<dbReference type="Proteomes" id="UP000887116">
    <property type="component" value="Unassembled WGS sequence"/>
</dbReference>
<dbReference type="EMBL" id="BMAO01015337">
    <property type="protein sequence ID" value="GFR01136.1"/>
    <property type="molecule type" value="Genomic_DNA"/>
</dbReference>
<name>A0A8X6L825_TRICU</name>
<accession>A0A8X6L825</accession>
<comment type="caution">
    <text evidence="2">The sequence shown here is derived from an EMBL/GenBank/DDBJ whole genome shotgun (WGS) entry which is preliminary data.</text>
</comment>
<evidence type="ECO:0000256" key="1">
    <source>
        <dbReference type="SAM" id="MobiDB-lite"/>
    </source>
</evidence>
<evidence type="ECO:0000313" key="3">
    <source>
        <dbReference type="Proteomes" id="UP000887116"/>
    </source>
</evidence>
<reference evidence="2" key="1">
    <citation type="submission" date="2020-07" db="EMBL/GenBank/DDBJ databases">
        <title>Multicomponent nature underlies the extraordinary mechanical properties of spider dragline silk.</title>
        <authorList>
            <person name="Kono N."/>
            <person name="Nakamura H."/>
            <person name="Mori M."/>
            <person name="Yoshida Y."/>
            <person name="Ohtoshi R."/>
            <person name="Malay A.D."/>
            <person name="Moran D.A.P."/>
            <person name="Tomita M."/>
            <person name="Numata K."/>
            <person name="Arakawa K."/>
        </authorList>
    </citation>
    <scope>NUCLEOTIDE SEQUENCE</scope>
</reference>
<proteinExistence type="predicted"/>
<gene>
    <name evidence="2" type="ORF">TNCT_457621</name>
</gene>
<dbReference type="AlphaFoldDB" id="A0A8X6L825"/>